<evidence type="ECO:0000313" key="12">
    <source>
        <dbReference type="EMBL" id="OGG39129.1"/>
    </source>
</evidence>
<keyword evidence="5" id="KW-0573">Peptidoglycan synthesis</keyword>
<dbReference type="InterPro" id="IPR000871">
    <property type="entry name" value="Beta-lactam_class-A"/>
</dbReference>
<feature type="active site" evidence="7">
    <location>
        <position position="183"/>
    </location>
</feature>
<feature type="domain" description="Peptidase S11 D-alanyl-D-alanine carboxypeptidase A N-terminal" evidence="11">
    <location>
        <begin position="98"/>
        <end position="318"/>
    </location>
</feature>
<dbReference type="AlphaFoldDB" id="A0A1F6BQC4"/>
<dbReference type="InterPro" id="IPR012338">
    <property type="entry name" value="Beta-lactam/transpept-like"/>
</dbReference>
<evidence type="ECO:0000256" key="7">
    <source>
        <dbReference type="PIRSR" id="PIRSR618044-1"/>
    </source>
</evidence>
<dbReference type="Gene3D" id="3.40.710.10">
    <property type="entry name" value="DD-peptidase/beta-lactamase superfamily"/>
    <property type="match status" value="1"/>
</dbReference>
<dbReference type="GO" id="GO:0006508">
    <property type="term" value="P:proteolysis"/>
    <property type="evidence" value="ECO:0007669"/>
    <property type="project" value="InterPro"/>
</dbReference>
<keyword evidence="10" id="KW-0472">Membrane</keyword>
<evidence type="ECO:0000256" key="5">
    <source>
        <dbReference type="ARBA" id="ARBA00022984"/>
    </source>
</evidence>
<evidence type="ECO:0000256" key="2">
    <source>
        <dbReference type="ARBA" id="ARBA00022729"/>
    </source>
</evidence>
<evidence type="ECO:0000256" key="6">
    <source>
        <dbReference type="ARBA" id="ARBA00023316"/>
    </source>
</evidence>
<evidence type="ECO:0000256" key="1">
    <source>
        <dbReference type="ARBA" id="ARBA00007164"/>
    </source>
</evidence>
<dbReference type="Pfam" id="PF00768">
    <property type="entry name" value="Peptidase_S11"/>
    <property type="match status" value="1"/>
</dbReference>
<feature type="active site" description="Acyl-ester intermediate" evidence="7">
    <location>
        <position position="128"/>
    </location>
</feature>
<evidence type="ECO:0000256" key="3">
    <source>
        <dbReference type="ARBA" id="ARBA00022801"/>
    </source>
</evidence>
<organism evidence="12 13">
    <name type="scientific">Candidatus Jorgensenbacteria bacterium RIFCSPHIGHO2_02_FULL_45_20</name>
    <dbReference type="NCBI Taxonomy" id="1798470"/>
    <lineage>
        <taxon>Bacteria</taxon>
        <taxon>Candidatus Joergenseniibacteriota</taxon>
    </lineage>
</organism>
<keyword evidence="2" id="KW-0732">Signal</keyword>
<gene>
    <name evidence="12" type="ORF">A3D55_00255</name>
</gene>
<dbReference type="EMBL" id="MFKJ01000007">
    <property type="protein sequence ID" value="OGG39129.1"/>
    <property type="molecule type" value="Genomic_DNA"/>
</dbReference>
<evidence type="ECO:0000313" key="13">
    <source>
        <dbReference type="Proteomes" id="UP000178825"/>
    </source>
</evidence>
<proteinExistence type="inferred from homology"/>
<protein>
    <recommendedName>
        <fullName evidence="11">Peptidase S11 D-alanyl-D-alanine carboxypeptidase A N-terminal domain-containing protein</fullName>
    </recommendedName>
</protein>
<dbReference type="GO" id="GO:0008360">
    <property type="term" value="P:regulation of cell shape"/>
    <property type="evidence" value="ECO:0007669"/>
    <property type="project" value="UniProtKB-KW"/>
</dbReference>
<evidence type="ECO:0000256" key="4">
    <source>
        <dbReference type="ARBA" id="ARBA00022960"/>
    </source>
</evidence>
<dbReference type="STRING" id="1798470.A3D55_00255"/>
<sequence>MPARKKTPPRQTDSFPNNMNIKWQSVIFIILILGSLAFTKISSTSFLSMFSSSSDSPAAILDVSPGSSATGYESGWQFSATSSINKIPLRKWDVPDISINAQAVLMQSLDDNRPFLNYRTNKPWPIASITKLVTASVALETLGANQKIDVSQRAVDTEGTAGNLISGEVYRMEDLIKIMLITSSNDAVTAIEERFGGADELTRMLNKKAGELGMADTVFYDGSGLSDLDVSTASDLLKLVRYIIEEHPDILGWTRLPSILVQPLNSQAIKTLYNINPFVGSADFLGGKTGTLPEAKQNILGLFSFGDFRMAVAVLGADDRIKEVPRLFEWIKGAYEF</sequence>
<keyword evidence="4" id="KW-0133">Cell shape</keyword>
<dbReference type="PANTHER" id="PTHR35333:SF3">
    <property type="entry name" value="BETA-LACTAMASE-TYPE TRANSPEPTIDASE FOLD CONTAINING PROTEIN"/>
    <property type="match status" value="1"/>
</dbReference>
<feature type="active site" description="Proton acceptor" evidence="7">
    <location>
        <position position="131"/>
    </location>
</feature>
<dbReference type="InterPro" id="IPR001967">
    <property type="entry name" value="Peptidase_S11_N"/>
</dbReference>
<evidence type="ECO:0000259" key="11">
    <source>
        <dbReference type="Pfam" id="PF00768"/>
    </source>
</evidence>
<keyword evidence="10" id="KW-0812">Transmembrane</keyword>
<dbReference type="SUPFAM" id="SSF56601">
    <property type="entry name" value="beta-lactamase/transpeptidase-like"/>
    <property type="match status" value="1"/>
</dbReference>
<feature type="binding site" evidence="8">
    <location>
        <position position="288"/>
    </location>
    <ligand>
        <name>substrate</name>
    </ligand>
</feature>
<reference evidence="12 13" key="1">
    <citation type="journal article" date="2016" name="Nat. Commun.">
        <title>Thousands of microbial genomes shed light on interconnected biogeochemical processes in an aquifer system.</title>
        <authorList>
            <person name="Anantharaman K."/>
            <person name="Brown C.T."/>
            <person name="Hug L.A."/>
            <person name="Sharon I."/>
            <person name="Castelle C.J."/>
            <person name="Probst A.J."/>
            <person name="Thomas B.C."/>
            <person name="Singh A."/>
            <person name="Wilkins M.J."/>
            <person name="Karaoz U."/>
            <person name="Brodie E.L."/>
            <person name="Williams K.H."/>
            <person name="Hubbard S.S."/>
            <person name="Banfield J.F."/>
        </authorList>
    </citation>
    <scope>NUCLEOTIDE SEQUENCE [LARGE SCALE GENOMIC DNA]</scope>
</reference>
<dbReference type="GO" id="GO:0009252">
    <property type="term" value="P:peptidoglycan biosynthetic process"/>
    <property type="evidence" value="ECO:0007669"/>
    <property type="project" value="UniProtKB-KW"/>
</dbReference>
<dbReference type="GO" id="GO:0009002">
    <property type="term" value="F:serine-type D-Ala-D-Ala carboxypeptidase activity"/>
    <property type="evidence" value="ECO:0007669"/>
    <property type="project" value="InterPro"/>
</dbReference>
<dbReference type="GO" id="GO:0046677">
    <property type="term" value="P:response to antibiotic"/>
    <property type="evidence" value="ECO:0007669"/>
    <property type="project" value="InterPro"/>
</dbReference>
<evidence type="ECO:0000256" key="10">
    <source>
        <dbReference type="SAM" id="Phobius"/>
    </source>
</evidence>
<dbReference type="GO" id="GO:0030655">
    <property type="term" value="P:beta-lactam antibiotic catabolic process"/>
    <property type="evidence" value="ECO:0007669"/>
    <property type="project" value="InterPro"/>
</dbReference>
<name>A0A1F6BQC4_9BACT</name>
<comment type="similarity">
    <text evidence="1 9">Belongs to the peptidase S11 family.</text>
</comment>
<feature type="transmembrane region" description="Helical" evidence="10">
    <location>
        <begin position="21"/>
        <end position="39"/>
    </location>
</feature>
<dbReference type="PANTHER" id="PTHR35333">
    <property type="entry name" value="BETA-LACTAMASE"/>
    <property type="match status" value="1"/>
</dbReference>
<dbReference type="InterPro" id="IPR018044">
    <property type="entry name" value="Peptidase_S11"/>
</dbReference>
<keyword evidence="6" id="KW-0961">Cell wall biogenesis/degradation</keyword>
<dbReference type="GO" id="GO:0008800">
    <property type="term" value="F:beta-lactamase activity"/>
    <property type="evidence" value="ECO:0007669"/>
    <property type="project" value="InterPro"/>
</dbReference>
<evidence type="ECO:0000256" key="9">
    <source>
        <dbReference type="RuleBase" id="RU004016"/>
    </source>
</evidence>
<accession>A0A1F6BQC4</accession>
<evidence type="ECO:0000256" key="8">
    <source>
        <dbReference type="PIRSR" id="PIRSR618044-2"/>
    </source>
</evidence>
<keyword evidence="10" id="KW-1133">Transmembrane helix</keyword>
<dbReference type="PRINTS" id="PR00725">
    <property type="entry name" value="DADACBPTASE1"/>
</dbReference>
<keyword evidence="3" id="KW-0378">Hydrolase</keyword>
<dbReference type="GO" id="GO:0071555">
    <property type="term" value="P:cell wall organization"/>
    <property type="evidence" value="ECO:0007669"/>
    <property type="project" value="UniProtKB-KW"/>
</dbReference>
<comment type="caution">
    <text evidence="12">The sequence shown here is derived from an EMBL/GenBank/DDBJ whole genome shotgun (WGS) entry which is preliminary data.</text>
</comment>
<dbReference type="Proteomes" id="UP000178825">
    <property type="component" value="Unassembled WGS sequence"/>
</dbReference>